<gene>
    <name evidence="9" type="ORF">N7493_005450</name>
</gene>
<reference evidence="9" key="1">
    <citation type="journal article" date="2023" name="IMA Fungus">
        <title>Comparative genomic study of the Penicillium genus elucidates a diverse pangenome and 15 lateral gene transfer events.</title>
        <authorList>
            <person name="Petersen C."/>
            <person name="Sorensen T."/>
            <person name="Nielsen M.R."/>
            <person name="Sondergaard T.E."/>
            <person name="Sorensen J.L."/>
            <person name="Fitzpatrick D.A."/>
            <person name="Frisvad J.C."/>
            <person name="Nielsen K.L."/>
        </authorList>
    </citation>
    <scope>NUCLEOTIDE SEQUENCE</scope>
    <source>
        <strain evidence="9">IBT 17514</strain>
    </source>
</reference>
<evidence type="ECO:0000256" key="7">
    <source>
        <dbReference type="SAM" id="Phobius"/>
    </source>
</evidence>
<sequence length="426" mass="47479">MDPKNTSFGSNILLISGLYGIHCLIPAILLILTAKTSILRYLFIPCLAIIAYQSIGVAKALGPGFIWCELARLFVTVFFQALNLLLLNAKDNSDIPLGTGSSFIARVYYAIGLFTQPRGINTPWQVKNTPPHPAYYTRRNFKEPPRSRFVIRQLAIAAWQYLALDVFSALALQQALEQREKDPLPPTVQWDLSTEQWIERIISNLVAGFIVSRMLIDFYHRAFSVIIVGTGLDSPGNCPPLFGRAADAGSLRGFWGKFWHQLVRQPFGSVSTFITRDILGLKSTIEQYTSVLLVFFFSGGLHVVLDIVQEIPGEESGAMLLFMTAGLGLMIEDGIKDLWRKISASRKAGESRKDTPFPLWQKVVGFMWAMGWLGVTSTWYFYPQMVRPENQNLVPFSLASQAGLPVVGAAVLIWGLLVALVFEVEI</sequence>
<evidence type="ECO:0000313" key="10">
    <source>
        <dbReference type="Proteomes" id="UP001215712"/>
    </source>
</evidence>
<protein>
    <recommendedName>
        <fullName evidence="8">Wax synthase domain-containing protein</fullName>
    </recommendedName>
</protein>
<dbReference type="Pfam" id="PF13813">
    <property type="entry name" value="MBOAT_2"/>
    <property type="match status" value="1"/>
</dbReference>
<evidence type="ECO:0000256" key="5">
    <source>
        <dbReference type="ARBA" id="ARBA00022989"/>
    </source>
</evidence>
<dbReference type="PANTHER" id="PTHR31595:SF27">
    <property type="entry name" value="WAX SYNTHASE DOMAIN-CONTAINING PROTEIN-RELATED"/>
    <property type="match status" value="1"/>
</dbReference>
<keyword evidence="10" id="KW-1185">Reference proteome</keyword>
<feature type="domain" description="Wax synthase" evidence="8">
    <location>
        <begin position="238"/>
        <end position="323"/>
    </location>
</feature>
<keyword evidence="6 7" id="KW-0472">Membrane</keyword>
<organism evidence="9 10">
    <name type="scientific">Penicillium malachiteum</name>
    <dbReference type="NCBI Taxonomy" id="1324776"/>
    <lineage>
        <taxon>Eukaryota</taxon>
        <taxon>Fungi</taxon>
        <taxon>Dikarya</taxon>
        <taxon>Ascomycota</taxon>
        <taxon>Pezizomycotina</taxon>
        <taxon>Eurotiomycetes</taxon>
        <taxon>Eurotiomycetidae</taxon>
        <taxon>Eurotiales</taxon>
        <taxon>Aspergillaceae</taxon>
        <taxon>Penicillium</taxon>
    </lineage>
</organism>
<dbReference type="Proteomes" id="UP001215712">
    <property type="component" value="Unassembled WGS sequence"/>
</dbReference>
<comment type="caution">
    <text evidence="9">The sequence shown here is derived from an EMBL/GenBank/DDBJ whole genome shotgun (WGS) entry which is preliminary data.</text>
</comment>
<evidence type="ECO:0000256" key="4">
    <source>
        <dbReference type="ARBA" id="ARBA00022692"/>
    </source>
</evidence>
<feature type="transmembrane region" description="Helical" evidence="7">
    <location>
        <begin position="39"/>
        <end position="58"/>
    </location>
</feature>
<keyword evidence="4 7" id="KW-0812">Transmembrane</keyword>
<feature type="transmembrane region" description="Helical" evidence="7">
    <location>
        <begin position="359"/>
        <end position="382"/>
    </location>
</feature>
<evidence type="ECO:0000259" key="8">
    <source>
        <dbReference type="Pfam" id="PF13813"/>
    </source>
</evidence>
<evidence type="ECO:0000256" key="1">
    <source>
        <dbReference type="ARBA" id="ARBA00004141"/>
    </source>
</evidence>
<dbReference type="InterPro" id="IPR032805">
    <property type="entry name" value="Wax_synthase_dom"/>
</dbReference>
<evidence type="ECO:0000256" key="3">
    <source>
        <dbReference type="ARBA" id="ARBA00022679"/>
    </source>
</evidence>
<dbReference type="PANTHER" id="PTHR31595">
    <property type="entry name" value="LONG-CHAIN-ALCOHOL O-FATTY-ACYLTRANSFERASE 3-RELATED"/>
    <property type="match status" value="1"/>
</dbReference>
<proteinExistence type="inferred from homology"/>
<dbReference type="InterPro" id="IPR044851">
    <property type="entry name" value="Wax_synthase"/>
</dbReference>
<dbReference type="GO" id="GO:0016020">
    <property type="term" value="C:membrane"/>
    <property type="evidence" value="ECO:0007669"/>
    <property type="project" value="UniProtKB-SubCell"/>
</dbReference>
<dbReference type="GO" id="GO:0008374">
    <property type="term" value="F:O-acyltransferase activity"/>
    <property type="evidence" value="ECO:0007669"/>
    <property type="project" value="InterPro"/>
</dbReference>
<evidence type="ECO:0000256" key="2">
    <source>
        <dbReference type="ARBA" id="ARBA00007282"/>
    </source>
</evidence>
<accession>A0AAD6HMP5</accession>
<dbReference type="AlphaFoldDB" id="A0AAD6HMP5"/>
<reference evidence="9" key="2">
    <citation type="submission" date="2023-01" db="EMBL/GenBank/DDBJ databases">
        <authorList>
            <person name="Petersen C."/>
        </authorList>
    </citation>
    <scope>NUCLEOTIDE SEQUENCE</scope>
    <source>
        <strain evidence="9">IBT 17514</strain>
    </source>
</reference>
<feature type="transmembrane region" description="Helical" evidence="7">
    <location>
        <begin position="12"/>
        <end position="32"/>
    </location>
</feature>
<keyword evidence="5 7" id="KW-1133">Transmembrane helix</keyword>
<name>A0AAD6HMP5_9EURO</name>
<dbReference type="EMBL" id="JAQJAN010000006">
    <property type="protein sequence ID" value="KAJ5727630.1"/>
    <property type="molecule type" value="Genomic_DNA"/>
</dbReference>
<keyword evidence="3" id="KW-0808">Transferase</keyword>
<feature type="transmembrane region" description="Helical" evidence="7">
    <location>
        <begin position="64"/>
        <end position="87"/>
    </location>
</feature>
<evidence type="ECO:0000256" key="6">
    <source>
        <dbReference type="ARBA" id="ARBA00023136"/>
    </source>
</evidence>
<comment type="similarity">
    <text evidence="2">Belongs to the wax synthase family.</text>
</comment>
<feature type="transmembrane region" description="Helical" evidence="7">
    <location>
        <begin position="402"/>
        <end position="422"/>
    </location>
</feature>
<evidence type="ECO:0000313" key="9">
    <source>
        <dbReference type="EMBL" id="KAJ5727630.1"/>
    </source>
</evidence>
<comment type="subcellular location">
    <subcellularLocation>
        <location evidence="1">Membrane</location>
        <topology evidence="1">Multi-pass membrane protein</topology>
    </subcellularLocation>
</comment>
<dbReference type="GO" id="GO:0006629">
    <property type="term" value="P:lipid metabolic process"/>
    <property type="evidence" value="ECO:0007669"/>
    <property type="project" value="InterPro"/>
</dbReference>